<dbReference type="Proteomes" id="UP000630660">
    <property type="component" value="Unassembled WGS sequence"/>
</dbReference>
<protein>
    <recommendedName>
        <fullName evidence="3">Tetratricopeptide repeat protein</fullName>
    </recommendedName>
</protein>
<gene>
    <name evidence="1" type="ORF">GF359_07270</name>
</gene>
<dbReference type="Gene3D" id="1.25.40.10">
    <property type="entry name" value="Tetratricopeptide repeat domain"/>
    <property type="match status" value="1"/>
</dbReference>
<organism evidence="1 2">
    <name type="scientific">candidate division WOR-3 bacterium</name>
    <dbReference type="NCBI Taxonomy" id="2052148"/>
    <lineage>
        <taxon>Bacteria</taxon>
        <taxon>Bacteria division WOR-3</taxon>
    </lineage>
</organism>
<dbReference type="AlphaFoldDB" id="A0A9D5KAB3"/>
<dbReference type="InterPro" id="IPR011990">
    <property type="entry name" value="TPR-like_helical_dom_sf"/>
</dbReference>
<evidence type="ECO:0008006" key="3">
    <source>
        <dbReference type="Google" id="ProtNLM"/>
    </source>
</evidence>
<reference evidence="1" key="1">
    <citation type="submission" date="2019-11" db="EMBL/GenBank/DDBJ databases">
        <title>Microbial mats filling the niche in hypersaline microbial mats.</title>
        <authorList>
            <person name="Wong H.L."/>
            <person name="Macleod F.I."/>
            <person name="White R.A. III"/>
            <person name="Burns B.P."/>
        </authorList>
    </citation>
    <scope>NUCLEOTIDE SEQUENCE</scope>
    <source>
        <strain evidence="1">Bin_327</strain>
    </source>
</reference>
<accession>A0A9D5KAB3</accession>
<name>A0A9D5KAB3_UNCW3</name>
<evidence type="ECO:0000313" key="1">
    <source>
        <dbReference type="EMBL" id="MBD3365000.1"/>
    </source>
</evidence>
<proteinExistence type="predicted"/>
<comment type="caution">
    <text evidence="1">The sequence shown here is derived from an EMBL/GenBank/DDBJ whole genome shotgun (WGS) entry which is preliminary data.</text>
</comment>
<evidence type="ECO:0000313" key="2">
    <source>
        <dbReference type="Proteomes" id="UP000630660"/>
    </source>
</evidence>
<dbReference type="EMBL" id="WJKJ01000240">
    <property type="protein sequence ID" value="MBD3365000.1"/>
    <property type="molecule type" value="Genomic_DNA"/>
</dbReference>
<sequence length="274" mass="30517">MIYLLITTLFSQTPIDFADHLYATGDFQRAALEYERIGFMLETDTPLASYALLRAGESLLRQGERERASQIYSAGLGKFKDDEHRYTYGLIRSSFPEGKYIQVDTLAANLEGTELNRQGTVYRSFALAFAGDTAGAVQHFASLQETLPGNAALRLIRTPPRHRSPFFIATLSTVLPGAGQAYCGRWGDAWQSFSVTALMTGAGVYYLAFSQDSTSANTVKGIVFTSLGGLFWLGNIYGAVNAALDYNEYEERKRTEQLYNLMKQFDLDVEIKRP</sequence>